<accession>A0A1I7WGC0</accession>
<name>A0A1I7WGC0_HETBA</name>
<evidence type="ECO:0000313" key="2">
    <source>
        <dbReference type="WBParaSite" id="Hba_04032"/>
    </source>
</evidence>
<evidence type="ECO:0000313" key="1">
    <source>
        <dbReference type="Proteomes" id="UP000095283"/>
    </source>
</evidence>
<keyword evidence="1" id="KW-1185">Reference proteome</keyword>
<dbReference type="Proteomes" id="UP000095283">
    <property type="component" value="Unplaced"/>
</dbReference>
<sequence length="41" mass="4603">MSFWNHSHIITLSFNSGGPVNPIESLIRNLSNSFQSCQIIL</sequence>
<reference evidence="2" key="1">
    <citation type="submission" date="2016-11" db="UniProtKB">
        <authorList>
            <consortium name="WormBaseParasite"/>
        </authorList>
    </citation>
    <scope>IDENTIFICATION</scope>
</reference>
<dbReference type="AlphaFoldDB" id="A0A1I7WGC0"/>
<dbReference type="WBParaSite" id="Hba_04032">
    <property type="protein sequence ID" value="Hba_04032"/>
    <property type="gene ID" value="Hba_04032"/>
</dbReference>
<organism evidence="1 2">
    <name type="scientific">Heterorhabditis bacteriophora</name>
    <name type="common">Entomopathogenic nematode worm</name>
    <dbReference type="NCBI Taxonomy" id="37862"/>
    <lineage>
        <taxon>Eukaryota</taxon>
        <taxon>Metazoa</taxon>
        <taxon>Ecdysozoa</taxon>
        <taxon>Nematoda</taxon>
        <taxon>Chromadorea</taxon>
        <taxon>Rhabditida</taxon>
        <taxon>Rhabditina</taxon>
        <taxon>Rhabditomorpha</taxon>
        <taxon>Strongyloidea</taxon>
        <taxon>Heterorhabditidae</taxon>
        <taxon>Heterorhabditis</taxon>
    </lineage>
</organism>
<protein>
    <submittedName>
        <fullName evidence="2">Uncharacterized protein</fullName>
    </submittedName>
</protein>
<proteinExistence type="predicted"/>